<proteinExistence type="inferred from homology"/>
<dbReference type="GO" id="GO:0046872">
    <property type="term" value="F:metal ion binding"/>
    <property type="evidence" value="ECO:0007669"/>
    <property type="project" value="UniProtKB-KW"/>
</dbReference>
<dbReference type="EC" id="3.1.4.-" evidence="2"/>
<keyword evidence="2" id="KW-0479">Metal-binding</keyword>
<reference evidence="5 7" key="2">
    <citation type="submission" date="2014-01" db="EMBL/GenBank/DDBJ databases">
        <title>Draft genome sequencing of Bacillus alcalophilus CGMCC 1.3604.</title>
        <authorList>
            <person name="Yang J."/>
            <person name="Diao L."/>
            <person name="Yang S."/>
        </authorList>
    </citation>
    <scope>NUCLEOTIDE SEQUENCE [LARGE SCALE GENOMIC DNA]</scope>
    <source>
        <strain evidence="5 7">CGMCC 1.3604</strain>
    </source>
</reference>
<dbReference type="eggNOG" id="COG0622">
    <property type="taxonomic scope" value="Bacteria"/>
</dbReference>
<evidence type="ECO:0000256" key="1">
    <source>
        <dbReference type="ARBA" id="ARBA00008950"/>
    </source>
</evidence>
<dbReference type="AlphaFoldDB" id="A0A094XH53"/>
<comment type="similarity">
    <text evidence="1 2">Belongs to the metallophosphoesterase superfamily. YfcE family.</text>
</comment>
<accession>A0A094XH53</accession>
<dbReference type="GO" id="GO:0016787">
    <property type="term" value="F:hydrolase activity"/>
    <property type="evidence" value="ECO:0007669"/>
    <property type="project" value="UniProtKB-UniRule"/>
</dbReference>
<reference evidence="4 6" key="1">
    <citation type="journal article" date="2014" name="Genome Announc.">
        <title>Draft Genome Sequence of Bacillus alcalophilus AV1934, a Classic Alkaliphile Isolated from Human Feces in 1934.</title>
        <authorList>
            <person name="Attie O."/>
            <person name="Jayaprakash A."/>
            <person name="Shah H."/>
            <person name="Paulsen I.T."/>
            <person name="Morino M."/>
            <person name="Takahashi Y."/>
            <person name="Narumi I."/>
            <person name="Sachidanandam R."/>
            <person name="Satoh K."/>
            <person name="Ito M."/>
            <person name="Krulwich T.A."/>
        </authorList>
    </citation>
    <scope>NUCLEOTIDE SEQUENCE [LARGE SCALE GENOMIC DNA]</scope>
    <source>
        <strain evidence="4 6">AV1934</strain>
    </source>
</reference>
<organism evidence="4 6">
    <name type="scientific">Alkalihalobacillus alcalophilus ATCC 27647 = CGMCC 1.3604</name>
    <dbReference type="NCBI Taxonomy" id="1218173"/>
    <lineage>
        <taxon>Bacteria</taxon>
        <taxon>Bacillati</taxon>
        <taxon>Bacillota</taxon>
        <taxon>Bacilli</taxon>
        <taxon>Bacillales</taxon>
        <taxon>Bacillaceae</taxon>
        <taxon>Alkalihalobacillus</taxon>
    </lineage>
</organism>
<evidence type="ECO:0000256" key="2">
    <source>
        <dbReference type="RuleBase" id="RU362039"/>
    </source>
</evidence>
<protein>
    <recommendedName>
        <fullName evidence="2">Phosphoesterase</fullName>
        <ecNumber evidence="2">3.1.4.-</ecNumber>
    </recommendedName>
</protein>
<comment type="cofactor">
    <cofactor evidence="2">
        <name>a divalent metal cation</name>
        <dbReference type="ChEBI" id="CHEBI:60240"/>
    </cofactor>
</comment>
<dbReference type="STRING" id="1218173.BALCAV_0206280"/>
<dbReference type="EMBL" id="JALP01000272">
    <property type="protein sequence ID" value="THG89033.1"/>
    <property type="molecule type" value="Genomic_DNA"/>
</dbReference>
<comment type="caution">
    <text evidence="4">The sequence shown here is derived from an EMBL/GenBank/DDBJ whole genome shotgun (WGS) entry which is preliminary data.</text>
</comment>
<gene>
    <name evidence="5" type="ORF">AJ85_19985</name>
    <name evidence="4" type="ORF">BALCAV_0206280</name>
</gene>
<dbReference type="OrthoDB" id="9800565at2"/>
<dbReference type="SUPFAM" id="SSF56300">
    <property type="entry name" value="Metallo-dependent phosphatases"/>
    <property type="match status" value="1"/>
</dbReference>
<dbReference type="Gene3D" id="3.60.21.10">
    <property type="match status" value="1"/>
</dbReference>
<dbReference type="InterPro" id="IPR000979">
    <property type="entry name" value="Phosphodiesterase_MJ0936/Vps29"/>
</dbReference>
<evidence type="ECO:0000313" key="4">
    <source>
        <dbReference type="EMBL" id="KGA98125.1"/>
    </source>
</evidence>
<dbReference type="EMBL" id="ALPT02000015">
    <property type="protein sequence ID" value="KGA98125.1"/>
    <property type="molecule type" value="Genomic_DNA"/>
</dbReference>
<dbReference type="Proteomes" id="UP000297014">
    <property type="component" value="Unassembled WGS sequence"/>
</dbReference>
<name>A0A094XH53_ALKAL</name>
<feature type="domain" description="Calcineurin-like phosphoesterase" evidence="3">
    <location>
        <begin position="1"/>
        <end position="146"/>
    </location>
</feature>
<evidence type="ECO:0000259" key="3">
    <source>
        <dbReference type="Pfam" id="PF12850"/>
    </source>
</evidence>
<dbReference type="Proteomes" id="UP000002754">
    <property type="component" value="Unassembled WGS sequence"/>
</dbReference>
<dbReference type="NCBIfam" id="TIGR00040">
    <property type="entry name" value="yfcE"/>
    <property type="match status" value="1"/>
</dbReference>
<dbReference type="InterPro" id="IPR029052">
    <property type="entry name" value="Metallo-depent_PP-like"/>
</dbReference>
<dbReference type="RefSeq" id="WP_003321229.1">
    <property type="nucleotide sequence ID" value="NZ_ALPT02000015.1"/>
</dbReference>
<keyword evidence="6" id="KW-1185">Reference proteome</keyword>
<evidence type="ECO:0000313" key="5">
    <source>
        <dbReference type="EMBL" id="THG89033.1"/>
    </source>
</evidence>
<sequence length="174" mass="19775">MKFLILSDSHSWQGELKPIIDRHKEEVDYMIHCGDSELRGTDAVLKEMIVVRGNCDYGEDFPEEVLEQLGPVKLYVTHGHLYNVKMTATNLTYRAEEVGAELVCFGHSHIATAFAENGIVYINPGSIRLPFRPARTQTYVICEVDEANIRVTFHTIDGDEYPELSEQFERVVKG</sequence>
<dbReference type="InterPro" id="IPR024654">
    <property type="entry name" value="Calcineurin-like_PHP_lpxH"/>
</dbReference>
<dbReference type="Pfam" id="PF12850">
    <property type="entry name" value="Metallophos_2"/>
    <property type="match status" value="1"/>
</dbReference>
<evidence type="ECO:0000313" key="7">
    <source>
        <dbReference type="Proteomes" id="UP000297014"/>
    </source>
</evidence>
<evidence type="ECO:0000313" key="6">
    <source>
        <dbReference type="Proteomes" id="UP000002754"/>
    </source>
</evidence>
<dbReference type="PANTHER" id="PTHR11124">
    <property type="entry name" value="VACUOLAR SORTING PROTEIN VPS29"/>
    <property type="match status" value="1"/>
</dbReference>